<accession>A0ACA9RDC5</accession>
<proteinExistence type="predicted"/>
<name>A0ACA9RDC5_9GLOM</name>
<reference evidence="1" key="1">
    <citation type="submission" date="2021-06" db="EMBL/GenBank/DDBJ databases">
        <authorList>
            <person name="Kallberg Y."/>
            <person name="Tangrot J."/>
            <person name="Rosling A."/>
        </authorList>
    </citation>
    <scope>NUCLEOTIDE SEQUENCE</scope>
    <source>
        <strain evidence="1">MA461A</strain>
    </source>
</reference>
<comment type="caution">
    <text evidence="1">The sequence shown here is derived from an EMBL/GenBank/DDBJ whole genome shotgun (WGS) entry which is preliminary data.</text>
</comment>
<protein>
    <submittedName>
        <fullName evidence="1">23435_t:CDS:1</fullName>
    </submittedName>
</protein>
<evidence type="ECO:0000313" key="2">
    <source>
        <dbReference type="Proteomes" id="UP000789920"/>
    </source>
</evidence>
<dbReference type="EMBL" id="CAJVQC010049446">
    <property type="protein sequence ID" value="CAG8787619.1"/>
    <property type="molecule type" value="Genomic_DNA"/>
</dbReference>
<gene>
    <name evidence="1" type="ORF">RPERSI_LOCUS18570</name>
</gene>
<evidence type="ECO:0000313" key="1">
    <source>
        <dbReference type="EMBL" id="CAG8787619.1"/>
    </source>
</evidence>
<keyword evidence="2" id="KW-1185">Reference proteome</keyword>
<dbReference type="Proteomes" id="UP000789920">
    <property type="component" value="Unassembled WGS sequence"/>
</dbReference>
<feature type="non-terminal residue" evidence="1">
    <location>
        <position position="1"/>
    </location>
</feature>
<organism evidence="1 2">
    <name type="scientific">Racocetra persica</name>
    <dbReference type="NCBI Taxonomy" id="160502"/>
    <lineage>
        <taxon>Eukaryota</taxon>
        <taxon>Fungi</taxon>
        <taxon>Fungi incertae sedis</taxon>
        <taxon>Mucoromycota</taxon>
        <taxon>Glomeromycotina</taxon>
        <taxon>Glomeromycetes</taxon>
        <taxon>Diversisporales</taxon>
        <taxon>Gigasporaceae</taxon>
        <taxon>Racocetra</taxon>
    </lineage>
</organism>
<sequence length="357" mass="39803">DNFNAEIQKQQDGASAYMKLADLGKPELIASSDITSSANEALTRKRAIKDTFKAIRSKKEKVLTRKKAVVDLIEGLVTGDTGGGGGDKLTCPNCNQKFDALSFEYNGKKYHSQQCADEAKQKEKDQGGGGPDQNQGIDQTRTAAIQDINNALGEDPKIATKTQIKQLNTEKDINDLRDKVLTNIKKKRKEKQTEEQMNKEGEGIDEATGQDLINKIKDVESHEENAENTKELIKDIVEAAMTKRGVSEDELGAGEKELFTKIKNKEINDKDQLKTAKNTLVEFIGNKDVEKRIDNLRKEVEAARNSDQKNAVREKLKKLKIEDNIYVKKREADIEKLLEKLESNTDDTSGNNKPGIP</sequence>